<evidence type="ECO:0000256" key="2">
    <source>
        <dbReference type="ARBA" id="ARBA00010571"/>
    </source>
</evidence>
<dbReference type="PANTHER" id="PTHR38474:SF2">
    <property type="entry name" value="CHLORAMPHENICOL ACETYLTRANSFERASE"/>
    <property type="match status" value="1"/>
</dbReference>
<dbReference type="SMART" id="SM01059">
    <property type="entry name" value="CAT"/>
    <property type="match status" value="1"/>
</dbReference>
<dbReference type="InterPro" id="IPR001707">
    <property type="entry name" value="Cmp_AcTrfase"/>
</dbReference>
<reference evidence="12" key="2">
    <citation type="submission" date="2021-04" db="EMBL/GenBank/DDBJ databases">
        <authorList>
            <person name="Gilroy R."/>
        </authorList>
    </citation>
    <scope>NUCLEOTIDE SEQUENCE</scope>
    <source>
        <strain evidence="12">5933</strain>
    </source>
</reference>
<reference evidence="12" key="1">
    <citation type="journal article" date="2021" name="PeerJ">
        <title>Extensive microbial diversity within the chicken gut microbiome revealed by metagenomics and culture.</title>
        <authorList>
            <person name="Gilroy R."/>
            <person name="Ravi A."/>
            <person name="Getino M."/>
            <person name="Pursley I."/>
            <person name="Horton D.L."/>
            <person name="Alikhan N.F."/>
            <person name="Baker D."/>
            <person name="Gharbi K."/>
            <person name="Hall N."/>
            <person name="Watson M."/>
            <person name="Adriaenssens E.M."/>
            <person name="Foster-Nyarko E."/>
            <person name="Jarju S."/>
            <person name="Secka A."/>
            <person name="Antonio M."/>
            <person name="Oren A."/>
            <person name="Chaudhuri R.R."/>
            <person name="La Ragione R."/>
            <person name="Hildebrand F."/>
            <person name="Pallen M.J."/>
        </authorList>
    </citation>
    <scope>NUCLEOTIDE SEQUENCE</scope>
    <source>
        <strain evidence="12">5933</strain>
    </source>
</reference>
<keyword evidence="8 10" id="KW-0012">Acyltransferase</keyword>
<keyword evidence="6 10" id="KW-0808">Transferase</keyword>
<dbReference type="PANTHER" id="PTHR38474">
    <property type="entry name" value="SLR0299 PROTEIN"/>
    <property type="match status" value="1"/>
</dbReference>
<proteinExistence type="inferred from homology"/>
<dbReference type="PROSITE" id="PS00100">
    <property type="entry name" value="CAT"/>
    <property type="match status" value="1"/>
</dbReference>
<evidence type="ECO:0000256" key="3">
    <source>
        <dbReference type="ARBA" id="ARBA00011233"/>
    </source>
</evidence>
<dbReference type="GO" id="GO:0046677">
    <property type="term" value="P:response to antibiotic"/>
    <property type="evidence" value="ECO:0007669"/>
    <property type="project" value="UniProtKB-KW"/>
</dbReference>
<dbReference type="InterPro" id="IPR023213">
    <property type="entry name" value="CAT-like_dom_sf"/>
</dbReference>
<dbReference type="AlphaFoldDB" id="A0A9D2TKM5"/>
<organism evidence="12 13">
    <name type="scientific">Candidatus Ruthenibacterium merdavium</name>
    <dbReference type="NCBI Taxonomy" id="2838752"/>
    <lineage>
        <taxon>Bacteria</taxon>
        <taxon>Bacillati</taxon>
        <taxon>Bacillota</taxon>
        <taxon>Clostridia</taxon>
        <taxon>Eubacteriales</taxon>
        <taxon>Oscillospiraceae</taxon>
        <taxon>Ruthenibacterium</taxon>
    </lineage>
</organism>
<sequence length="207" mass="24271">MSFTLIDEKTWQRKAHFHHYLTDVPCTYSATFKLDVTALREQNLPFFPTVLHCLSTVVNRHKEFRMSLNAEGLPGCYDILHPCFTVFHEDTETFSNLWTEYCEDRHTFYSTYKKNMERYQICHDMMARPDTPENTFPVSALPWASFEGFNLNLQKGYSYLLPIFTLGKFYCESGKTMLPLAVQVHHAVCDGFHLCRFVNELQDLLNL</sequence>
<keyword evidence="7 10" id="KW-0046">Antibiotic resistance</keyword>
<comment type="subunit">
    <text evidence="3">Homotrimer.</text>
</comment>
<evidence type="ECO:0000256" key="6">
    <source>
        <dbReference type="ARBA" id="ARBA00022679"/>
    </source>
</evidence>
<feature type="active site" description="Proton acceptor" evidence="9">
    <location>
        <position position="186"/>
    </location>
</feature>
<dbReference type="SUPFAM" id="SSF52777">
    <property type="entry name" value="CoA-dependent acyltransferases"/>
    <property type="match status" value="1"/>
</dbReference>
<comment type="similarity">
    <text evidence="2 11">Belongs to the chloramphenicol acetyltransferase family.</text>
</comment>
<comment type="function">
    <text evidence="1 10">This enzyme is an effector of chloramphenicol resistance in bacteria.</text>
</comment>
<evidence type="ECO:0000256" key="1">
    <source>
        <dbReference type="ARBA" id="ARBA00002150"/>
    </source>
</evidence>
<evidence type="ECO:0000256" key="8">
    <source>
        <dbReference type="ARBA" id="ARBA00023315"/>
    </source>
</evidence>
<evidence type="ECO:0000313" key="13">
    <source>
        <dbReference type="Proteomes" id="UP000823918"/>
    </source>
</evidence>
<name>A0A9D2TKM5_9FIRM</name>
<dbReference type="GO" id="GO:0008811">
    <property type="term" value="F:chloramphenicol O-acetyltransferase activity"/>
    <property type="evidence" value="ECO:0007669"/>
    <property type="project" value="UniProtKB-EC"/>
</dbReference>
<evidence type="ECO:0000313" key="12">
    <source>
        <dbReference type="EMBL" id="HJC72566.1"/>
    </source>
</evidence>
<dbReference type="Pfam" id="PF00302">
    <property type="entry name" value="CAT"/>
    <property type="match status" value="1"/>
</dbReference>
<protein>
    <recommendedName>
        <fullName evidence="5 10">Chloramphenicol acetyltransferase</fullName>
        <ecNumber evidence="4 10">2.3.1.28</ecNumber>
    </recommendedName>
</protein>
<evidence type="ECO:0000256" key="4">
    <source>
        <dbReference type="ARBA" id="ARBA00013235"/>
    </source>
</evidence>
<dbReference type="EMBL" id="DWWA01000036">
    <property type="protein sequence ID" value="HJC72566.1"/>
    <property type="molecule type" value="Genomic_DNA"/>
</dbReference>
<dbReference type="EC" id="2.3.1.28" evidence="4 10"/>
<evidence type="ECO:0000256" key="11">
    <source>
        <dbReference type="RuleBase" id="RU004156"/>
    </source>
</evidence>
<dbReference type="PIRSF" id="PIRSF000440">
    <property type="entry name" value="CAT"/>
    <property type="match status" value="1"/>
</dbReference>
<dbReference type="NCBIfam" id="NF000491">
    <property type="entry name" value="chloram_CatA"/>
    <property type="match status" value="1"/>
</dbReference>
<evidence type="ECO:0000256" key="5">
    <source>
        <dbReference type="ARBA" id="ARBA00020291"/>
    </source>
</evidence>
<accession>A0A9D2TKM5</accession>
<comment type="catalytic activity">
    <reaction evidence="10">
        <text>chloramphenicol + acetyl-CoA = chloramphenicol 3-acetate + CoA</text>
        <dbReference type="Rhea" id="RHEA:18421"/>
        <dbReference type="ChEBI" id="CHEBI:16730"/>
        <dbReference type="ChEBI" id="CHEBI:17698"/>
        <dbReference type="ChEBI" id="CHEBI:57287"/>
        <dbReference type="ChEBI" id="CHEBI:57288"/>
        <dbReference type="EC" id="2.3.1.28"/>
    </reaction>
</comment>
<dbReference type="Gene3D" id="3.30.559.10">
    <property type="entry name" value="Chloramphenicol acetyltransferase-like domain"/>
    <property type="match status" value="1"/>
</dbReference>
<dbReference type="InterPro" id="IPR018372">
    <property type="entry name" value="Chloramphenicol_AcTrfase_AS"/>
</dbReference>
<dbReference type="Proteomes" id="UP000823918">
    <property type="component" value="Unassembled WGS sequence"/>
</dbReference>
<evidence type="ECO:0000256" key="10">
    <source>
        <dbReference type="RuleBase" id="RU000503"/>
    </source>
</evidence>
<comment type="caution">
    <text evidence="12">The sequence shown here is derived from an EMBL/GenBank/DDBJ whole genome shotgun (WGS) entry which is preliminary data.</text>
</comment>
<evidence type="ECO:0000256" key="9">
    <source>
        <dbReference type="PIRSR" id="PIRSR000440-1"/>
    </source>
</evidence>
<gene>
    <name evidence="12" type="primary">catA</name>
    <name evidence="12" type="ORF">H9698_07215</name>
</gene>
<evidence type="ECO:0000256" key="7">
    <source>
        <dbReference type="ARBA" id="ARBA00023251"/>
    </source>
</evidence>